<sequence>MNLKVHVNNVDGTQMAAKIEGTFEIDANSFEFLAIAFGRIGGQNIGVKLSDETENKLKALEYNVEEVIDELQKKLISGNLSIPDGLKRESFADD</sequence>
<name>A0A075FWR4_9ARCH</name>
<reference evidence="1" key="1">
    <citation type="journal article" date="2014" name="Genome Biol. Evol.">
        <title>Pangenome evidence for extensive interdomain horizontal transfer affecting lineage core and shell genes in uncultured planktonic thaumarchaeota and euryarchaeota.</title>
        <authorList>
            <person name="Deschamps P."/>
            <person name="Zivanovic Y."/>
            <person name="Moreira D."/>
            <person name="Rodriguez-Valera F."/>
            <person name="Lopez-Garcia P."/>
        </authorList>
    </citation>
    <scope>NUCLEOTIDE SEQUENCE</scope>
</reference>
<organism evidence="1">
    <name type="scientific">uncultured marine thaumarchaeote AD1000_69_E02</name>
    <dbReference type="NCBI Taxonomy" id="1455932"/>
    <lineage>
        <taxon>Archaea</taxon>
        <taxon>Nitrososphaerota</taxon>
        <taxon>environmental samples</taxon>
    </lineage>
</organism>
<dbReference type="AlphaFoldDB" id="A0A075FWR4"/>
<dbReference type="EMBL" id="KF900458">
    <property type="protein sequence ID" value="AIE95699.1"/>
    <property type="molecule type" value="Genomic_DNA"/>
</dbReference>
<proteinExistence type="predicted"/>
<accession>A0A075FWR4</accession>
<protein>
    <submittedName>
        <fullName evidence="1">Uncharacterized protein</fullName>
    </submittedName>
</protein>
<evidence type="ECO:0000313" key="1">
    <source>
        <dbReference type="EMBL" id="AIE95699.1"/>
    </source>
</evidence>